<feature type="region of interest" description="Disordered" evidence="1">
    <location>
        <begin position="63"/>
        <end position="110"/>
    </location>
</feature>
<protein>
    <submittedName>
        <fullName evidence="3">Uncharacterized protein</fullName>
    </submittedName>
</protein>
<feature type="compositionally biased region" description="Low complexity" evidence="1">
    <location>
        <begin position="967"/>
        <end position="998"/>
    </location>
</feature>
<sequence>MPALGRKASRTKSRPDEFFAKGSSKAKLGLAVDTSFSRHRAETPEQVFPQREKAHQARFVSLADVQSSQDDAPPERITHETRAPRDHLTSRVYVPSRNNRSDAAAPGEQKQFSLPHPVMHKRIQGLRPSPLNLTTDVSPSDRAITIGIEIPSDTTSKQAPISNNMELPTPTIVITPAKEDFGHVLTMSPEDVSGWNGPRPTSSIYSAYTNTAFGLDNERTPPVPPLPLFASQSNATLHRTGQLLSSTGPASDLHPSSRSVLSLQTVFEDGSIVATQTRSADSKRPTIASYASRRSKGWWNIITSPFSPSGKSPASYLHSLSHLNEEDRTPMLAKASGMARSGRLATQPVTGDFDDEPRSAPEVLMTGNGIDTTKTAPQRSITAPGALDLGAVDTLNIYRRPSKGAATAYYNHQNKLSRAKEPDHSGTLRDMGDDDWSPSQSCYRQSCGSSQGAKGGMRDSEFYLVPGAGEAAEYYNPNKRFPSFVPYGAGDGDRDLNRWSPRDSVAPATIDAQPRAANAEGSLLDSSTSSDSDRSSYSGSIVSPSDSKSSFGGPVPSSAEDRHSAPLRPPYPDDQGPFDDLHAAHPEPRGYGADLTPKSGEVTAFKDFSATHPAAHGLAFRTPSMHAVNPGNSGMQRHNSEDVFSPIETPLVEEAQTATFVAPEAHRQVEVMPSRQPTPAPPGTGLGIGNATMMSRGTRELASGDSGPTEQLSGNPAPYWYEPQPARSYAGPSYSAEETGRGDLYAPSQGLSEKASIGTMSSFRGEEKALDDTPAKKPWYRRFGLCLASIVVLLLTALLVVLLLVFLPFGHDSTPVQAQWLNLTGFPPLPTGVATVIQPKAIQNVGGCTEPNFRFQIRFRDGVLPSNETAIEPSNITLARRGISEAPSARGVVRRSLWSNPLFASSPAPPSKNDQIFLGRTTDNASAPYDGEETPFYLSLLNASALTSSSSSSSKLTKRDWQYPYPTHTTSDSNSSTSSFHFPGEAPSSSNNASEAAETIPHAATQGNEEPASAELYPFAYAQPLRLYDRGLESEHYGFYTYFDRSLYVSSPSGTTNATSNSSSFDSSGGNVPLASASAVCTWSQTRLLVQIWTRQADVARLNATSDTDIPAVHSTANDMTAPGSFPYRITITLDRHGGEASKKGAYCHSLDDEHRVLQDVRTWAVEDRAFGGELVHAAAVPTNDGMTLRKRSDDDHEGIDGGTGGCQCQWQNWS</sequence>
<dbReference type="Proteomes" id="UP001271007">
    <property type="component" value="Unassembled WGS sequence"/>
</dbReference>
<feature type="compositionally biased region" description="Basic and acidic residues" evidence="1">
    <location>
        <begin position="73"/>
        <end position="89"/>
    </location>
</feature>
<comment type="caution">
    <text evidence="3">The sequence shown here is derived from an EMBL/GenBank/DDBJ whole genome shotgun (WGS) entry which is preliminary data.</text>
</comment>
<organism evidence="3 4">
    <name type="scientific">Extremus antarcticus</name>
    <dbReference type="NCBI Taxonomy" id="702011"/>
    <lineage>
        <taxon>Eukaryota</taxon>
        <taxon>Fungi</taxon>
        <taxon>Dikarya</taxon>
        <taxon>Ascomycota</taxon>
        <taxon>Pezizomycotina</taxon>
        <taxon>Dothideomycetes</taxon>
        <taxon>Dothideomycetidae</taxon>
        <taxon>Mycosphaerellales</taxon>
        <taxon>Extremaceae</taxon>
        <taxon>Extremus</taxon>
    </lineage>
</organism>
<keyword evidence="2" id="KW-1133">Transmembrane helix</keyword>
<dbReference type="EMBL" id="JAWDJX010000035">
    <property type="protein sequence ID" value="KAK3050084.1"/>
    <property type="molecule type" value="Genomic_DNA"/>
</dbReference>
<feature type="region of interest" description="Disordered" evidence="1">
    <location>
        <begin position="507"/>
        <end position="594"/>
    </location>
</feature>
<gene>
    <name evidence="3" type="ORF">LTR09_008739</name>
</gene>
<feature type="transmembrane region" description="Helical" evidence="2">
    <location>
        <begin position="785"/>
        <end position="809"/>
    </location>
</feature>
<proteinExistence type="predicted"/>
<feature type="compositionally biased region" description="Basic and acidic residues" evidence="1">
    <location>
        <begin position="579"/>
        <end position="588"/>
    </location>
</feature>
<evidence type="ECO:0000256" key="2">
    <source>
        <dbReference type="SAM" id="Phobius"/>
    </source>
</evidence>
<evidence type="ECO:0000256" key="1">
    <source>
        <dbReference type="SAM" id="MobiDB-lite"/>
    </source>
</evidence>
<name>A0AAJ0DHQ3_9PEZI</name>
<feature type="region of interest" description="Disordered" evidence="1">
    <location>
        <begin position="669"/>
        <end position="722"/>
    </location>
</feature>
<reference evidence="3" key="1">
    <citation type="submission" date="2023-04" db="EMBL/GenBank/DDBJ databases">
        <title>Black Yeasts Isolated from many extreme environments.</title>
        <authorList>
            <person name="Coleine C."/>
            <person name="Stajich J.E."/>
            <person name="Selbmann L."/>
        </authorList>
    </citation>
    <scope>NUCLEOTIDE SEQUENCE</scope>
    <source>
        <strain evidence="3">CCFEE 5312</strain>
    </source>
</reference>
<feature type="region of interest" description="Disordered" evidence="1">
    <location>
        <begin position="730"/>
        <end position="749"/>
    </location>
</feature>
<feature type="region of interest" description="Disordered" evidence="1">
    <location>
        <begin position="950"/>
        <end position="998"/>
    </location>
</feature>
<dbReference type="AlphaFoldDB" id="A0AAJ0DHQ3"/>
<keyword evidence="4" id="KW-1185">Reference proteome</keyword>
<feature type="compositionally biased region" description="Basic and acidic residues" evidence="1">
    <location>
        <begin position="418"/>
        <end position="431"/>
    </location>
</feature>
<feature type="compositionally biased region" description="Low complexity" evidence="1">
    <location>
        <begin position="522"/>
        <end position="543"/>
    </location>
</feature>
<feature type="region of interest" description="Disordered" evidence="1">
    <location>
        <begin position="1"/>
        <end position="22"/>
    </location>
</feature>
<keyword evidence="2" id="KW-0472">Membrane</keyword>
<keyword evidence="2" id="KW-0812">Transmembrane</keyword>
<accession>A0AAJ0DHQ3</accession>
<evidence type="ECO:0000313" key="4">
    <source>
        <dbReference type="Proteomes" id="UP001271007"/>
    </source>
</evidence>
<feature type="region of interest" description="Disordered" evidence="1">
    <location>
        <begin position="338"/>
        <end position="360"/>
    </location>
</feature>
<feature type="region of interest" description="Disordered" evidence="1">
    <location>
        <begin position="417"/>
        <end position="458"/>
    </location>
</feature>
<evidence type="ECO:0000313" key="3">
    <source>
        <dbReference type="EMBL" id="KAK3050084.1"/>
    </source>
</evidence>
<feature type="compositionally biased region" description="Polar residues" evidence="1">
    <location>
        <begin position="437"/>
        <end position="452"/>
    </location>
</feature>